<dbReference type="GO" id="GO:0016829">
    <property type="term" value="F:lyase activity"/>
    <property type="evidence" value="ECO:0007669"/>
    <property type="project" value="UniProtKB-KW"/>
</dbReference>
<dbReference type="PANTHER" id="PTHR30272:SF1">
    <property type="entry name" value="3-HYDROXYACYL-[ACYL-CARRIER-PROTEIN] DEHYDRATASE"/>
    <property type="match status" value="1"/>
</dbReference>
<proteinExistence type="inferred from homology"/>
<keyword evidence="2" id="KW-0456">Lyase</keyword>
<dbReference type="AlphaFoldDB" id="A0A4V2S3L6"/>
<dbReference type="OrthoDB" id="4566877at2"/>
<dbReference type="EMBL" id="SLWS01000022">
    <property type="protein sequence ID" value="TCO44800.1"/>
    <property type="molecule type" value="Genomic_DNA"/>
</dbReference>
<dbReference type="RefSeq" id="WP_132126300.1">
    <property type="nucleotide sequence ID" value="NZ_SLWS01000022.1"/>
</dbReference>
<dbReference type="Gene3D" id="3.10.129.10">
    <property type="entry name" value="Hotdog Thioesterase"/>
    <property type="match status" value="1"/>
</dbReference>
<organism evidence="3 4">
    <name type="scientific">Actinocrispum wychmicini</name>
    <dbReference type="NCBI Taxonomy" id="1213861"/>
    <lineage>
        <taxon>Bacteria</taxon>
        <taxon>Bacillati</taxon>
        <taxon>Actinomycetota</taxon>
        <taxon>Actinomycetes</taxon>
        <taxon>Pseudonocardiales</taxon>
        <taxon>Pseudonocardiaceae</taxon>
        <taxon>Actinocrispum</taxon>
    </lineage>
</organism>
<accession>A0A4V2S3L6</accession>
<evidence type="ECO:0000313" key="3">
    <source>
        <dbReference type="EMBL" id="TCO44800.1"/>
    </source>
</evidence>
<sequence>MRFHLVDRIDELQPHRLVRARKLTSHHESHWRDQGRGPEMPAPLVLESLCQAGSWLVMASTGLRLRAVLLSIDAVTFTGPVRPGDTLRLCGEVESFGAERAALSGAAKVDGRVVLRADTILCALRPTAELEDLDDVRRTHDRLLRDAS</sequence>
<evidence type="ECO:0000313" key="4">
    <source>
        <dbReference type="Proteomes" id="UP000295680"/>
    </source>
</evidence>
<dbReference type="Proteomes" id="UP000295680">
    <property type="component" value="Unassembled WGS sequence"/>
</dbReference>
<dbReference type="SUPFAM" id="SSF54637">
    <property type="entry name" value="Thioesterase/thiol ester dehydrase-isomerase"/>
    <property type="match status" value="1"/>
</dbReference>
<dbReference type="InterPro" id="IPR013114">
    <property type="entry name" value="FabA_FabZ"/>
</dbReference>
<dbReference type="PANTHER" id="PTHR30272">
    <property type="entry name" value="3-HYDROXYACYL-[ACYL-CARRIER-PROTEIN] DEHYDRATASE"/>
    <property type="match status" value="1"/>
</dbReference>
<comment type="similarity">
    <text evidence="1">Belongs to the thioester dehydratase family. FabZ subfamily.</text>
</comment>
<keyword evidence="4" id="KW-1185">Reference proteome</keyword>
<comment type="caution">
    <text evidence="3">The sequence shown here is derived from an EMBL/GenBank/DDBJ whole genome shotgun (WGS) entry which is preliminary data.</text>
</comment>
<evidence type="ECO:0000256" key="1">
    <source>
        <dbReference type="ARBA" id="ARBA00009174"/>
    </source>
</evidence>
<reference evidence="3 4" key="1">
    <citation type="submission" date="2019-03" db="EMBL/GenBank/DDBJ databases">
        <title>Genomic Encyclopedia of Type Strains, Phase IV (KMG-IV): sequencing the most valuable type-strain genomes for metagenomic binning, comparative biology and taxonomic classification.</title>
        <authorList>
            <person name="Goeker M."/>
        </authorList>
    </citation>
    <scope>NUCLEOTIDE SEQUENCE [LARGE SCALE GENOMIC DNA]</scope>
    <source>
        <strain evidence="3 4">DSM 45934</strain>
    </source>
</reference>
<dbReference type="Pfam" id="PF07977">
    <property type="entry name" value="FabA"/>
    <property type="match status" value="1"/>
</dbReference>
<protein>
    <submittedName>
        <fullName evidence="3">3-hydroxyacyl-[acyl-carrier-protein] dehydratase</fullName>
    </submittedName>
</protein>
<dbReference type="InterPro" id="IPR029069">
    <property type="entry name" value="HotDog_dom_sf"/>
</dbReference>
<gene>
    <name evidence="3" type="ORF">EV192_12257</name>
</gene>
<name>A0A4V2S3L6_9PSEU</name>
<evidence type="ECO:0000256" key="2">
    <source>
        <dbReference type="ARBA" id="ARBA00023239"/>
    </source>
</evidence>